<dbReference type="GO" id="GO:0016887">
    <property type="term" value="F:ATP hydrolysis activity"/>
    <property type="evidence" value="ECO:0007669"/>
    <property type="project" value="InterPro"/>
</dbReference>
<evidence type="ECO:0000256" key="7">
    <source>
        <dbReference type="SAM" id="Coils"/>
    </source>
</evidence>
<dbReference type="Gene3D" id="3.40.50.300">
    <property type="entry name" value="P-loop containing nucleotide triphosphate hydrolases"/>
    <property type="match status" value="2"/>
</dbReference>
<sequence>MNKISYTKEATNVIIYSKEEAARTDAPFIMPEHILLGIIRDDDCHANTIIKSLYADLKKIRTELEEAIRNNLNETEPEKVELKDLYFDDKSTRVLRLCLLESKLQNKDEIGSEHILLGIMKEEKNNAAQILMQNNITYEKITGRISGNSSSTPSSGLSFDENEEEDDGIERRDWNKSSGNFGNFSRGNSENISQTQKEKTDNGDNKLPFLNKFGIDLTQAAASGKLDKVVGREKEIERVTQILCRRKKNNPVLIGEPGVGKSAIVEGLAARIAEKKVPRILFDKIIIMLDLTSVVAGTKYRGEFEERIIKIINEAKSNKNVILFIDEIHTIIGAGSAAGSMDAANILKPSLARGELQCIGATTLDEYRKSIEKDGALERRFQKVNVEPTTKEETLQILMNIKEQYEDYHNVRYTDEAIKTCVELTDRYITDRFFPDKAIDAIDEAGSRIHLMNVSVPKEIEEQERLIKETNEHKNEAIKLQNYELAAGLRDKEKMLQNQLEIIKKEVYEKSRQNRETVNKENIEEIVSLMSGVPLKKVGSTEANKLKHMQEALTSKVIGQNDAVEKLVKAIKRSRVGLKDPNKPIGTFLFTGPTGVGKTHLAKILGEELFGSKDSLIRIDMSEYMEKYAVSRMVGAPPGYIGYDEGGQLTEKVRRKPYSIVLLDEIEKAHHDVFNFLLQIMDEGRLTDSTGRTVDFKNTVIIMTSNVGSRQLKEFGKGIGFNAISRKDDEEHSNDIIRKALEKTFAPEFINRLDDIIPFKQLNHEDLVKITEIELNGLFGRISNLGYNISITERAKSLIARKGEDTQYGARPIKRAIQNNIEDKLAEYLVETELSEGCRISVDTDEEEKEIVIKTGE</sequence>
<comment type="similarity">
    <text evidence="6">Belongs to the ClpA/ClpB family.</text>
</comment>
<evidence type="ECO:0000259" key="10">
    <source>
        <dbReference type="PROSITE" id="PS51903"/>
    </source>
</evidence>
<dbReference type="SMART" id="SM01086">
    <property type="entry name" value="ClpB_D2-small"/>
    <property type="match status" value="1"/>
</dbReference>
<feature type="compositionally biased region" description="Polar residues" evidence="8">
    <location>
        <begin position="176"/>
        <end position="195"/>
    </location>
</feature>
<dbReference type="InterPro" id="IPR001943">
    <property type="entry name" value="UVR_dom"/>
</dbReference>
<organism evidence="11 12">
    <name type="scientific">Candidatus Phocaeicola faecigallinarum</name>
    <dbReference type="NCBI Taxonomy" id="2838732"/>
    <lineage>
        <taxon>Bacteria</taxon>
        <taxon>Pseudomonadati</taxon>
        <taxon>Bacteroidota</taxon>
        <taxon>Bacteroidia</taxon>
        <taxon>Bacteroidales</taxon>
        <taxon>Bacteroidaceae</taxon>
        <taxon>Phocaeicola</taxon>
    </lineage>
</organism>
<dbReference type="Gene3D" id="1.10.8.60">
    <property type="match status" value="2"/>
</dbReference>
<dbReference type="GO" id="GO:0005737">
    <property type="term" value="C:cytoplasm"/>
    <property type="evidence" value="ECO:0007669"/>
    <property type="project" value="TreeGrafter"/>
</dbReference>
<dbReference type="Pfam" id="PF02861">
    <property type="entry name" value="Clp_N"/>
    <property type="match status" value="1"/>
</dbReference>
<comment type="caution">
    <text evidence="11">The sequence shown here is derived from an EMBL/GenBank/DDBJ whole genome shotgun (WGS) entry which is preliminary data.</text>
</comment>
<dbReference type="InterPro" id="IPR041546">
    <property type="entry name" value="ClpA/ClpB_AAA_lid"/>
</dbReference>
<dbReference type="InterPro" id="IPR003593">
    <property type="entry name" value="AAA+_ATPase"/>
</dbReference>
<keyword evidence="1 5" id="KW-0677">Repeat</keyword>
<dbReference type="EMBL" id="JAHLFW010000021">
    <property type="protein sequence ID" value="MBU3837136.1"/>
    <property type="molecule type" value="Genomic_DNA"/>
</dbReference>
<keyword evidence="2 6" id="KW-0547">Nucleotide-binding</keyword>
<dbReference type="CDD" id="cd00009">
    <property type="entry name" value="AAA"/>
    <property type="match status" value="1"/>
</dbReference>
<dbReference type="PROSITE" id="PS00871">
    <property type="entry name" value="CLPAB_2"/>
    <property type="match status" value="1"/>
</dbReference>
<keyword evidence="11" id="KW-0378">Hydrolase</keyword>
<evidence type="ECO:0000256" key="5">
    <source>
        <dbReference type="PROSITE-ProRule" id="PRU01251"/>
    </source>
</evidence>
<name>A0A948WWM1_9BACT</name>
<keyword evidence="3 6" id="KW-0067">ATP-binding</keyword>
<keyword evidence="7" id="KW-0175">Coiled coil</keyword>
<dbReference type="GO" id="GO:0005524">
    <property type="term" value="F:ATP binding"/>
    <property type="evidence" value="ECO:0007669"/>
    <property type="project" value="UniProtKB-KW"/>
</dbReference>
<feature type="domain" description="Clp R" evidence="10">
    <location>
        <begin position="1"/>
        <end position="151"/>
    </location>
</feature>
<dbReference type="Pfam" id="PF10431">
    <property type="entry name" value="ClpB_D2-small"/>
    <property type="match status" value="1"/>
</dbReference>
<keyword evidence="4 6" id="KW-0143">Chaperone</keyword>
<dbReference type="InterPro" id="IPR050130">
    <property type="entry name" value="ClpA_ClpB"/>
</dbReference>
<evidence type="ECO:0000256" key="4">
    <source>
        <dbReference type="ARBA" id="ARBA00023186"/>
    </source>
</evidence>
<dbReference type="SUPFAM" id="SSF52540">
    <property type="entry name" value="P-loop containing nucleoside triphosphate hydrolases"/>
    <property type="match status" value="2"/>
</dbReference>
<evidence type="ECO:0000313" key="11">
    <source>
        <dbReference type="EMBL" id="MBU3837136.1"/>
    </source>
</evidence>
<reference evidence="11" key="1">
    <citation type="journal article" date="2021" name="PeerJ">
        <title>Extensive microbial diversity within the chicken gut microbiome revealed by metagenomics and culture.</title>
        <authorList>
            <person name="Gilroy R."/>
            <person name="Ravi A."/>
            <person name="Getino M."/>
            <person name="Pursley I."/>
            <person name="Horton D.L."/>
            <person name="Alikhan N.F."/>
            <person name="Baker D."/>
            <person name="Gharbi K."/>
            <person name="Hall N."/>
            <person name="Watson M."/>
            <person name="Adriaenssens E.M."/>
            <person name="Foster-Nyarko E."/>
            <person name="Jarju S."/>
            <person name="Secka A."/>
            <person name="Antonio M."/>
            <person name="Oren A."/>
            <person name="Chaudhuri R.R."/>
            <person name="La Ragione R."/>
            <person name="Hildebrand F."/>
            <person name="Pallen M.J."/>
        </authorList>
    </citation>
    <scope>NUCLEOTIDE SEQUENCE</scope>
    <source>
        <strain evidence="11">G4-2901</strain>
    </source>
</reference>
<evidence type="ECO:0000256" key="1">
    <source>
        <dbReference type="ARBA" id="ARBA00022737"/>
    </source>
</evidence>
<dbReference type="PROSITE" id="PS00870">
    <property type="entry name" value="CLPAB_1"/>
    <property type="match status" value="1"/>
</dbReference>
<evidence type="ECO:0000313" key="12">
    <source>
        <dbReference type="Proteomes" id="UP000783796"/>
    </source>
</evidence>
<dbReference type="AlphaFoldDB" id="A0A948WWM1"/>
<reference evidence="11" key="2">
    <citation type="submission" date="2021-04" db="EMBL/GenBank/DDBJ databases">
        <authorList>
            <person name="Gilroy R."/>
        </authorList>
    </citation>
    <scope>NUCLEOTIDE SEQUENCE</scope>
    <source>
        <strain evidence="11">G4-2901</strain>
    </source>
</reference>
<dbReference type="InterPro" id="IPR001270">
    <property type="entry name" value="ClpA/B"/>
</dbReference>
<dbReference type="Gene3D" id="4.10.860.10">
    <property type="entry name" value="UVR domain"/>
    <property type="match status" value="1"/>
</dbReference>
<dbReference type="CDD" id="cd19499">
    <property type="entry name" value="RecA-like_ClpB_Hsp104-like"/>
    <property type="match status" value="1"/>
</dbReference>
<protein>
    <submittedName>
        <fullName evidence="11">ATP-dependent Clp protease ATP-binding subunit</fullName>
    </submittedName>
</protein>
<evidence type="ECO:0000256" key="2">
    <source>
        <dbReference type="ARBA" id="ARBA00022741"/>
    </source>
</evidence>
<dbReference type="Pfam" id="PF00004">
    <property type="entry name" value="AAA"/>
    <property type="match status" value="1"/>
</dbReference>
<dbReference type="InterPro" id="IPR004176">
    <property type="entry name" value="Clp_R_N"/>
</dbReference>
<evidence type="ECO:0000256" key="3">
    <source>
        <dbReference type="ARBA" id="ARBA00022840"/>
    </source>
</evidence>
<dbReference type="InterPro" id="IPR003959">
    <property type="entry name" value="ATPase_AAA_core"/>
</dbReference>
<feature type="coiled-coil region" evidence="7">
    <location>
        <begin position="460"/>
        <end position="506"/>
    </location>
</feature>
<dbReference type="GO" id="GO:0006508">
    <property type="term" value="P:proteolysis"/>
    <property type="evidence" value="ECO:0007669"/>
    <property type="project" value="UniProtKB-KW"/>
</dbReference>
<proteinExistence type="inferred from homology"/>
<dbReference type="PRINTS" id="PR00300">
    <property type="entry name" value="CLPPROTEASEA"/>
</dbReference>
<dbReference type="PANTHER" id="PTHR11638:SF18">
    <property type="entry name" value="HEAT SHOCK PROTEIN 104"/>
    <property type="match status" value="1"/>
</dbReference>
<dbReference type="GO" id="GO:0008233">
    <property type="term" value="F:peptidase activity"/>
    <property type="evidence" value="ECO:0007669"/>
    <property type="project" value="UniProtKB-KW"/>
</dbReference>
<feature type="domain" description="UVR" evidence="9">
    <location>
        <begin position="464"/>
        <end position="499"/>
    </location>
</feature>
<dbReference type="PROSITE" id="PS50151">
    <property type="entry name" value="UVR"/>
    <property type="match status" value="1"/>
</dbReference>
<dbReference type="InterPro" id="IPR028299">
    <property type="entry name" value="ClpA/B_CS2"/>
</dbReference>
<feature type="region of interest" description="Disordered" evidence="8">
    <location>
        <begin position="143"/>
        <end position="204"/>
    </location>
</feature>
<accession>A0A948WWM1</accession>
<dbReference type="Proteomes" id="UP000783796">
    <property type="component" value="Unassembled WGS sequence"/>
</dbReference>
<dbReference type="FunFam" id="3.40.50.300:FF:000025">
    <property type="entry name" value="ATP-dependent Clp protease subunit"/>
    <property type="match status" value="1"/>
</dbReference>
<dbReference type="InterPro" id="IPR018368">
    <property type="entry name" value="ClpA/B_CS1"/>
</dbReference>
<dbReference type="SUPFAM" id="SSF81923">
    <property type="entry name" value="Double Clp-N motif"/>
    <property type="match status" value="1"/>
</dbReference>
<evidence type="ECO:0000259" key="9">
    <source>
        <dbReference type="PROSITE" id="PS50151"/>
    </source>
</evidence>
<dbReference type="SMART" id="SM00382">
    <property type="entry name" value="AAA"/>
    <property type="match status" value="2"/>
</dbReference>
<dbReference type="Gene3D" id="1.10.1780.10">
    <property type="entry name" value="Clp, N-terminal domain"/>
    <property type="match status" value="1"/>
</dbReference>
<dbReference type="Pfam" id="PF17871">
    <property type="entry name" value="AAA_lid_9"/>
    <property type="match status" value="1"/>
</dbReference>
<gene>
    <name evidence="11" type="ORF">H9777_02180</name>
</gene>
<dbReference type="PANTHER" id="PTHR11638">
    <property type="entry name" value="ATP-DEPENDENT CLP PROTEASE"/>
    <property type="match status" value="1"/>
</dbReference>
<evidence type="ECO:0000256" key="6">
    <source>
        <dbReference type="RuleBase" id="RU004432"/>
    </source>
</evidence>
<feature type="compositionally biased region" description="Low complexity" evidence="8">
    <location>
        <begin position="143"/>
        <end position="158"/>
    </location>
</feature>
<keyword evidence="11" id="KW-0645">Protease</keyword>
<dbReference type="InterPro" id="IPR019489">
    <property type="entry name" value="Clp_ATPase_C"/>
</dbReference>
<dbReference type="PROSITE" id="PS51903">
    <property type="entry name" value="CLP_R"/>
    <property type="match status" value="1"/>
</dbReference>
<dbReference type="InterPro" id="IPR027417">
    <property type="entry name" value="P-loop_NTPase"/>
</dbReference>
<dbReference type="Pfam" id="PF07724">
    <property type="entry name" value="AAA_2"/>
    <property type="match status" value="1"/>
</dbReference>
<evidence type="ECO:0000256" key="8">
    <source>
        <dbReference type="SAM" id="MobiDB-lite"/>
    </source>
</evidence>
<dbReference type="FunFam" id="3.40.50.300:FF:000010">
    <property type="entry name" value="Chaperone clpB 1, putative"/>
    <property type="match status" value="1"/>
</dbReference>
<dbReference type="InterPro" id="IPR036628">
    <property type="entry name" value="Clp_N_dom_sf"/>
</dbReference>
<dbReference type="GO" id="GO:0034605">
    <property type="term" value="P:cellular response to heat"/>
    <property type="evidence" value="ECO:0007669"/>
    <property type="project" value="TreeGrafter"/>
</dbReference>